<comment type="caution">
    <text evidence="2">The sequence shown here is derived from an EMBL/GenBank/DDBJ whole genome shotgun (WGS) entry which is preliminary data.</text>
</comment>
<evidence type="ECO:0000256" key="1">
    <source>
        <dbReference type="SAM" id="MobiDB-lite"/>
    </source>
</evidence>
<evidence type="ECO:0000313" key="3">
    <source>
        <dbReference type="Proteomes" id="UP001632037"/>
    </source>
</evidence>
<dbReference type="AlphaFoldDB" id="A0ABD3ET39"/>
<feature type="region of interest" description="Disordered" evidence="1">
    <location>
        <begin position="112"/>
        <end position="159"/>
    </location>
</feature>
<feature type="compositionally biased region" description="Basic and acidic residues" evidence="1">
    <location>
        <begin position="62"/>
        <end position="74"/>
    </location>
</feature>
<feature type="compositionally biased region" description="Basic residues" evidence="1">
    <location>
        <begin position="35"/>
        <end position="61"/>
    </location>
</feature>
<keyword evidence="3" id="KW-1185">Reference proteome</keyword>
<gene>
    <name evidence="2" type="ORF">V7S43_017477</name>
</gene>
<reference evidence="2 3" key="1">
    <citation type="submission" date="2024-09" db="EMBL/GenBank/DDBJ databases">
        <title>Genome sequencing and assembly of Phytophthora oleae, isolate VK10A, causative agent of rot of olive drupes.</title>
        <authorList>
            <person name="Conti Taguali S."/>
            <person name="Riolo M."/>
            <person name="La Spada F."/>
            <person name="Cacciola S.O."/>
            <person name="Dionisio G."/>
        </authorList>
    </citation>
    <scope>NUCLEOTIDE SEQUENCE [LARGE SCALE GENOMIC DNA]</scope>
    <source>
        <strain evidence="2 3">VK10A</strain>
    </source>
</reference>
<dbReference type="EMBL" id="JBIMZQ010000062">
    <property type="protein sequence ID" value="KAL3657675.1"/>
    <property type="molecule type" value="Genomic_DNA"/>
</dbReference>
<name>A0ABD3ET39_9STRA</name>
<dbReference type="Proteomes" id="UP001632037">
    <property type="component" value="Unassembled WGS sequence"/>
</dbReference>
<protein>
    <submittedName>
        <fullName evidence="2">Uncharacterized protein</fullName>
    </submittedName>
</protein>
<feature type="region of interest" description="Disordered" evidence="1">
    <location>
        <begin position="25"/>
        <end position="74"/>
    </location>
</feature>
<feature type="compositionally biased region" description="Polar residues" evidence="1">
    <location>
        <begin position="128"/>
        <end position="154"/>
    </location>
</feature>
<proteinExistence type="predicted"/>
<organism evidence="2 3">
    <name type="scientific">Phytophthora oleae</name>
    <dbReference type="NCBI Taxonomy" id="2107226"/>
    <lineage>
        <taxon>Eukaryota</taxon>
        <taxon>Sar</taxon>
        <taxon>Stramenopiles</taxon>
        <taxon>Oomycota</taxon>
        <taxon>Peronosporomycetes</taxon>
        <taxon>Peronosporales</taxon>
        <taxon>Peronosporaceae</taxon>
        <taxon>Phytophthora</taxon>
    </lineage>
</organism>
<evidence type="ECO:0000313" key="2">
    <source>
        <dbReference type="EMBL" id="KAL3657675.1"/>
    </source>
</evidence>
<accession>A0ABD3ET39</accession>
<sequence>MCNKAHAMGCVLGCTRDQDVISATQKTHKLDSPHRQSHPRTSRKKLTPQKKAVDKKKKKKQHQFDGPRKGRKESFTKYIPGYVPTVQVEDPELFGVFYAAEYVDPYTGAREELQHPRKPAISPEPVPTKSSINGTPNRTCTQTRPSPTQPYQGRSCTSSSQTTTITATTCACTRVSTTITDKAIEIVLETTTATTQTRASMLERDMMLEPTTTYEANTGSGCD</sequence>